<dbReference type="EMBL" id="UINC01216955">
    <property type="protein sequence ID" value="SVE43329.1"/>
    <property type="molecule type" value="Genomic_DNA"/>
</dbReference>
<reference evidence="1" key="1">
    <citation type="submission" date="2018-05" db="EMBL/GenBank/DDBJ databases">
        <authorList>
            <person name="Lanie J.A."/>
            <person name="Ng W.-L."/>
            <person name="Kazmierczak K.M."/>
            <person name="Andrzejewski T.M."/>
            <person name="Davidsen T.M."/>
            <person name="Wayne K.J."/>
            <person name="Tettelin H."/>
            <person name="Glass J.I."/>
            <person name="Rusch D."/>
            <person name="Podicherti R."/>
            <person name="Tsui H.-C.T."/>
            <person name="Winkler M.E."/>
        </authorList>
    </citation>
    <scope>NUCLEOTIDE SEQUENCE</scope>
</reference>
<dbReference type="Pfam" id="PF25788">
    <property type="entry name" value="Ig_Rha78A_N"/>
    <property type="match status" value="1"/>
</dbReference>
<protein>
    <recommendedName>
        <fullName evidence="2">Fibronectin type-III domain-containing protein</fullName>
    </recommendedName>
</protein>
<dbReference type="InterPro" id="IPR013783">
    <property type="entry name" value="Ig-like_fold"/>
</dbReference>
<sequence>MFKNEQNFSSYFLLSTILSISILQGGLVSPGNGILINYIHVLFEWEQEPEAEHYEIQISENSNFTSTIVQADNQTLVYIEKDALDWDKTYYWRIRPVYNNAISGTWTDPYSFSTGSSLSESTTTISNASDIQNGITVFGAFFNYFSAAIDETGKEIWNSGSENIVYYSTSQSGDVFGCTLVSGIENNLPGMEFTFDGEIIWE</sequence>
<gene>
    <name evidence="1" type="ORF">METZ01_LOCUS496183</name>
</gene>
<organism evidence="1">
    <name type="scientific">marine metagenome</name>
    <dbReference type="NCBI Taxonomy" id="408172"/>
    <lineage>
        <taxon>unclassified sequences</taxon>
        <taxon>metagenomes</taxon>
        <taxon>ecological metagenomes</taxon>
    </lineage>
</organism>
<evidence type="ECO:0000313" key="1">
    <source>
        <dbReference type="EMBL" id="SVE43329.1"/>
    </source>
</evidence>
<feature type="non-terminal residue" evidence="1">
    <location>
        <position position="202"/>
    </location>
</feature>
<dbReference type="AlphaFoldDB" id="A0A383DG95"/>
<dbReference type="InterPro" id="IPR036116">
    <property type="entry name" value="FN3_sf"/>
</dbReference>
<dbReference type="Gene3D" id="2.60.40.10">
    <property type="entry name" value="Immunoglobulins"/>
    <property type="match status" value="1"/>
</dbReference>
<dbReference type="SUPFAM" id="SSF49265">
    <property type="entry name" value="Fibronectin type III"/>
    <property type="match status" value="1"/>
</dbReference>
<proteinExistence type="predicted"/>
<evidence type="ECO:0008006" key="2">
    <source>
        <dbReference type="Google" id="ProtNLM"/>
    </source>
</evidence>
<accession>A0A383DG95</accession>
<name>A0A383DG95_9ZZZZ</name>